<dbReference type="InterPro" id="IPR011250">
    <property type="entry name" value="OMP/PagP_B-barrel"/>
</dbReference>
<feature type="signal peptide" evidence="1">
    <location>
        <begin position="1"/>
        <end position="25"/>
    </location>
</feature>
<comment type="caution">
    <text evidence="2">The sequence shown here is derived from an EMBL/GenBank/DDBJ whole genome shotgun (WGS) entry which is preliminary data.</text>
</comment>
<evidence type="ECO:0000313" key="3">
    <source>
        <dbReference type="Proteomes" id="UP001301653"/>
    </source>
</evidence>
<dbReference type="Proteomes" id="UP001301653">
    <property type="component" value="Unassembled WGS sequence"/>
</dbReference>
<dbReference type="SUPFAM" id="SSF56925">
    <property type="entry name" value="OMPA-like"/>
    <property type="match status" value="1"/>
</dbReference>
<sequence>MRHLAVHRCIAVALLAAGALPAVQAQEAAQDGRWRFQATPYVWMSGLEGQVRPFRSAPAADVDKSFAELFESLDAAAFVTATARRDRFVLQADLTHASTSDSAALPMGLSARAKVRQTSATLTAGYAFAPTEAAGVDLMAGLRHWDVSTAVDVTGIGSARSKFSFVDPVIAARWRQAVAPCWSALVYADAGGFGVGSDATWQVLALANYQARDNLFLSMGYRHLRVDYREHGRRLDVDLSGPMLGLTFLFGKGHGAAALP</sequence>
<evidence type="ECO:0000313" key="2">
    <source>
        <dbReference type="EMBL" id="MEA5669651.1"/>
    </source>
</evidence>
<protein>
    <submittedName>
        <fullName evidence="2">Uncharacterized protein</fullName>
    </submittedName>
</protein>
<organism evidence="2 3">
    <name type="scientific">Stenotrophomonas capsici</name>
    <dbReference type="NCBI Taxonomy" id="3110230"/>
    <lineage>
        <taxon>Bacteria</taxon>
        <taxon>Pseudomonadati</taxon>
        <taxon>Pseudomonadota</taxon>
        <taxon>Gammaproteobacteria</taxon>
        <taxon>Lysobacterales</taxon>
        <taxon>Lysobacteraceae</taxon>
        <taxon>Stenotrophomonas</taxon>
    </lineage>
</organism>
<name>A0ABU5V8G9_9GAMM</name>
<gene>
    <name evidence="2" type="ORF">VA603_19135</name>
</gene>
<accession>A0ABU5V8G9</accession>
<proteinExistence type="predicted"/>
<keyword evidence="1" id="KW-0732">Signal</keyword>
<reference evidence="2 3" key="1">
    <citation type="submission" date="2023-12" db="EMBL/GenBank/DDBJ databases">
        <title>Stenotrophomonas guangdongensis sp. nov., isolated from wilted pepper plants (Capsicum annuum).</title>
        <authorList>
            <person name="Qiu M."/>
            <person name="Li Y."/>
            <person name="Liu Q."/>
            <person name="Zhang X."/>
            <person name="Huang Y."/>
            <person name="Guo R."/>
            <person name="Hu M."/>
            <person name="Zhou J."/>
            <person name="Zhou X."/>
        </authorList>
    </citation>
    <scope>NUCLEOTIDE SEQUENCE [LARGE SCALE GENOMIC DNA]</scope>
    <source>
        <strain evidence="2 3">MH1</strain>
    </source>
</reference>
<dbReference type="EMBL" id="JAYFUH010000263">
    <property type="protein sequence ID" value="MEA5669651.1"/>
    <property type="molecule type" value="Genomic_DNA"/>
</dbReference>
<feature type="chain" id="PRO_5046197351" evidence="1">
    <location>
        <begin position="26"/>
        <end position="260"/>
    </location>
</feature>
<dbReference type="RefSeq" id="WP_323439777.1">
    <property type="nucleotide sequence ID" value="NZ_JAYFUH010000263.1"/>
</dbReference>
<keyword evidence="3" id="KW-1185">Reference proteome</keyword>
<evidence type="ECO:0000256" key="1">
    <source>
        <dbReference type="SAM" id="SignalP"/>
    </source>
</evidence>